<feature type="transmembrane region" description="Helical" evidence="9">
    <location>
        <begin position="366"/>
        <end position="384"/>
    </location>
</feature>
<keyword evidence="5 9" id="KW-0812">Transmembrane</keyword>
<dbReference type="InterPro" id="IPR000060">
    <property type="entry name" value="BCCT_transptr"/>
</dbReference>
<dbReference type="PANTHER" id="PTHR30047">
    <property type="entry name" value="HIGH-AFFINITY CHOLINE TRANSPORT PROTEIN-RELATED"/>
    <property type="match status" value="1"/>
</dbReference>
<reference evidence="10 11" key="1">
    <citation type="submission" date="2016-11" db="EMBL/GenBank/DDBJ databases">
        <authorList>
            <person name="Jaros S."/>
            <person name="Januszkiewicz K."/>
            <person name="Wedrychowicz H."/>
        </authorList>
    </citation>
    <scope>NUCLEOTIDE SEQUENCE [LARGE SCALE GENOMIC DNA]</scope>
    <source>
        <strain evidence="10 11">CGMCC 4.5723</strain>
    </source>
</reference>
<feature type="transmembrane region" description="Helical" evidence="9">
    <location>
        <begin position="190"/>
        <end position="208"/>
    </location>
</feature>
<feature type="transmembrane region" description="Helical" evidence="9">
    <location>
        <begin position="90"/>
        <end position="109"/>
    </location>
</feature>
<evidence type="ECO:0000256" key="5">
    <source>
        <dbReference type="ARBA" id="ARBA00022692"/>
    </source>
</evidence>
<feature type="transmembrane region" description="Helical" evidence="9">
    <location>
        <begin position="396"/>
        <end position="421"/>
    </location>
</feature>
<dbReference type="OrthoDB" id="9775735at2"/>
<feature type="transmembrane region" description="Helical" evidence="9">
    <location>
        <begin position="51"/>
        <end position="70"/>
    </location>
</feature>
<evidence type="ECO:0000256" key="1">
    <source>
        <dbReference type="ARBA" id="ARBA00004651"/>
    </source>
</evidence>
<proteinExistence type="inferred from homology"/>
<evidence type="ECO:0000256" key="8">
    <source>
        <dbReference type="SAM" id="MobiDB-lite"/>
    </source>
</evidence>
<protein>
    <submittedName>
        <fullName evidence="10">Choline/glycine/proline betaine transport protein</fullName>
    </submittedName>
</protein>
<evidence type="ECO:0000256" key="7">
    <source>
        <dbReference type="ARBA" id="ARBA00023136"/>
    </source>
</evidence>
<evidence type="ECO:0000313" key="10">
    <source>
        <dbReference type="EMBL" id="SHJ33397.1"/>
    </source>
</evidence>
<keyword evidence="4" id="KW-1003">Cell membrane</keyword>
<feature type="transmembrane region" description="Helical" evidence="9">
    <location>
        <begin position="229"/>
        <end position="254"/>
    </location>
</feature>
<evidence type="ECO:0000256" key="9">
    <source>
        <dbReference type="SAM" id="Phobius"/>
    </source>
</evidence>
<dbReference type="PANTHER" id="PTHR30047:SF7">
    <property type="entry name" value="HIGH-AFFINITY CHOLINE TRANSPORT PROTEIN"/>
    <property type="match status" value="1"/>
</dbReference>
<evidence type="ECO:0000256" key="6">
    <source>
        <dbReference type="ARBA" id="ARBA00022989"/>
    </source>
</evidence>
<feature type="transmembrane region" description="Helical" evidence="9">
    <location>
        <begin position="495"/>
        <end position="514"/>
    </location>
</feature>
<feature type="transmembrane region" description="Helical" evidence="9">
    <location>
        <begin position="274"/>
        <end position="295"/>
    </location>
</feature>
<dbReference type="Pfam" id="PF02028">
    <property type="entry name" value="BCCT"/>
    <property type="match status" value="1"/>
</dbReference>
<keyword evidence="6 9" id="KW-1133">Transmembrane helix</keyword>
<name>A0A1M6IG20_9ACTN</name>
<dbReference type="EMBL" id="FQZK01000005">
    <property type="protein sequence ID" value="SHJ33397.1"/>
    <property type="molecule type" value="Genomic_DNA"/>
</dbReference>
<feature type="transmembrane region" description="Helical" evidence="9">
    <location>
        <begin position="441"/>
        <end position="468"/>
    </location>
</feature>
<feature type="compositionally biased region" description="Basic and acidic residues" evidence="8">
    <location>
        <begin position="551"/>
        <end position="563"/>
    </location>
</feature>
<dbReference type="GO" id="GO:0022857">
    <property type="term" value="F:transmembrane transporter activity"/>
    <property type="evidence" value="ECO:0007669"/>
    <property type="project" value="InterPro"/>
</dbReference>
<evidence type="ECO:0000256" key="2">
    <source>
        <dbReference type="ARBA" id="ARBA00005658"/>
    </source>
</evidence>
<dbReference type="AlphaFoldDB" id="A0A1M6IG20"/>
<evidence type="ECO:0000256" key="3">
    <source>
        <dbReference type="ARBA" id="ARBA00022448"/>
    </source>
</evidence>
<feature type="transmembrane region" description="Helical" evidence="9">
    <location>
        <begin position="520"/>
        <end position="543"/>
    </location>
</feature>
<gene>
    <name evidence="10" type="ORF">SAMN05421803_105141</name>
</gene>
<dbReference type="RefSeq" id="WP_084737131.1">
    <property type="nucleotide sequence ID" value="NZ_FQZK01000005.1"/>
</dbReference>
<keyword evidence="7 9" id="KW-0472">Membrane</keyword>
<evidence type="ECO:0000256" key="4">
    <source>
        <dbReference type="ARBA" id="ARBA00022475"/>
    </source>
</evidence>
<dbReference type="GO" id="GO:0005886">
    <property type="term" value="C:plasma membrane"/>
    <property type="evidence" value="ECO:0007669"/>
    <property type="project" value="UniProtKB-SubCell"/>
</dbReference>
<comment type="subcellular location">
    <subcellularLocation>
        <location evidence="1">Cell membrane</location>
        <topology evidence="1">Multi-pass membrane protein</topology>
    </subcellularLocation>
</comment>
<keyword evidence="11" id="KW-1185">Reference proteome</keyword>
<evidence type="ECO:0000313" key="11">
    <source>
        <dbReference type="Proteomes" id="UP000184452"/>
    </source>
</evidence>
<organism evidence="10 11">
    <name type="scientific">Nocardiopsis flavescens</name>
    <dbReference type="NCBI Taxonomy" id="758803"/>
    <lineage>
        <taxon>Bacteria</taxon>
        <taxon>Bacillati</taxon>
        <taxon>Actinomycetota</taxon>
        <taxon>Actinomycetes</taxon>
        <taxon>Streptosporangiales</taxon>
        <taxon>Nocardiopsidaceae</taxon>
        <taxon>Nocardiopsis</taxon>
    </lineage>
</organism>
<accession>A0A1M6IG20</accession>
<feature type="transmembrane region" description="Helical" evidence="9">
    <location>
        <begin position="307"/>
        <end position="325"/>
    </location>
</feature>
<dbReference type="Proteomes" id="UP000184452">
    <property type="component" value="Unassembled WGS sequence"/>
</dbReference>
<dbReference type="STRING" id="758803.SAMN05421803_105141"/>
<feature type="transmembrane region" description="Helical" evidence="9">
    <location>
        <begin position="129"/>
        <end position="149"/>
    </location>
</feature>
<feature type="region of interest" description="Disordered" evidence="8">
    <location>
        <begin position="551"/>
        <end position="578"/>
    </location>
</feature>
<comment type="similarity">
    <text evidence="2">Belongs to the BCCT transporter (TC 2.A.15) family.</text>
</comment>
<dbReference type="NCBIfam" id="TIGR00842">
    <property type="entry name" value="bcct"/>
    <property type="match status" value="1"/>
</dbReference>
<sequence length="578" mass="62632">MPPDLLDARGAVRSPRPADTPPGRIPPTFRGRKGIVIPTLRAYIREHTNPAVFTVSGLVILAFVVLGIAFTDPLLEAATATRDWIGVNLGWLYVLATTFFLALALFLMFSKFGSVRLGPDDSRPEFGTVAWFAMLFTTGMGIGLVFWGVSEPIHHLHWPRSVEHLPAEGEPPSVAAAGEAMALSFFHWSFHPWAIYIALGMSLGYFTYRKGLPLRPASALYPLLGDRAFGWPGNLVDILAVFGTIFGLATSLGLGTLQISGGLQHVFGIESNAFVHSVLIVVITAVALLSVLAGIDKGIRRLSVINLWLAAVLLLIIFLLGPKLWMVSVTTTGLGDYLANLVPWSLSFPSPLMDEQAASWTTTWSIFYWGWWISWAPFVGIFLARVSYGRTIREFVIGALFAPVLVSVLWFGVFGGSGLYYDLFEGGGFNALEEEDRAFRLIEMLPIGPVVGMIISVLLIIVVAVFFITSSDSGSLVVDMLTNGGDPNPVKVQRAFWAISEGAVTLVLLVLGGADALAALQAAAVVTGLPFAVILLFMCWGLARALKDERAPGRGPKVVRDPEEQMPSYRPPGERPGH</sequence>
<keyword evidence="3" id="KW-0813">Transport</keyword>